<dbReference type="PANTHER" id="PTHR43649">
    <property type="entry name" value="ARABINOSE-BINDING PROTEIN-RELATED"/>
    <property type="match status" value="1"/>
</dbReference>
<feature type="region of interest" description="Disordered" evidence="6">
    <location>
        <begin position="33"/>
        <end position="67"/>
    </location>
</feature>
<dbReference type="SUPFAM" id="SSF53850">
    <property type="entry name" value="Periplasmic binding protein-like II"/>
    <property type="match status" value="1"/>
</dbReference>
<evidence type="ECO:0000256" key="2">
    <source>
        <dbReference type="ARBA" id="ARBA00022729"/>
    </source>
</evidence>
<comment type="caution">
    <text evidence="8">The sequence shown here is derived from an EMBL/GenBank/DDBJ whole genome shotgun (WGS) entry which is preliminary data.</text>
</comment>
<dbReference type="Gene3D" id="3.40.190.10">
    <property type="entry name" value="Periplasmic binding protein-like II"/>
    <property type="match status" value="2"/>
</dbReference>
<evidence type="ECO:0000256" key="1">
    <source>
        <dbReference type="ARBA" id="ARBA00022475"/>
    </source>
</evidence>
<reference evidence="8 9" key="1">
    <citation type="submission" date="2021-03" db="EMBL/GenBank/DDBJ databases">
        <title>Genomic Encyclopedia of Type Strains, Phase IV (KMG-IV): sequencing the most valuable type-strain genomes for metagenomic binning, comparative biology and taxonomic classification.</title>
        <authorList>
            <person name="Goeker M."/>
        </authorList>
    </citation>
    <scope>NUCLEOTIDE SEQUENCE [LARGE SCALE GENOMIC DNA]</scope>
    <source>
        <strain evidence="8 9">DSM 26048</strain>
    </source>
</reference>
<dbReference type="Pfam" id="PF01547">
    <property type="entry name" value="SBP_bac_1"/>
    <property type="match status" value="1"/>
</dbReference>
<accession>A0ABS4JAB8</accession>
<gene>
    <name evidence="8" type="ORF">J2Z66_007685</name>
</gene>
<dbReference type="InterPro" id="IPR006059">
    <property type="entry name" value="SBP"/>
</dbReference>
<keyword evidence="2 7" id="KW-0732">Signal</keyword>
<feature type="chain" id="PRO_5046936951" evidence="7">
    <location>
        <begin position="24"/>
        <end position="576"/>
    </location>
</feature>
<dbReference type="InterPro" id="IPR050490">
    <property type="entry name" value="Bact_solute-bd_prot1"/>
</dbReference>
<keyword evidence="9" id="KW-1185">Reference proteome</keyword>
<evidence type="ECO:0000256" key="5">
    <source>
        <dbReference type="ARBA" id="ARBA00023288"/>
    </source>
</evidence>
<proteinExistence type="predicted"/>
<evidence type="ECO:0000256" key="6">
    <source>
        <dbReference type="SAM" id="MobiDB-lite"/>
    </source>
</evidence>
<evidence type="ECO:0000313" key="8">
    <source>
        <dbReference type="EMBL" id="MBP1996041.1"/>
    </source>
</evidence>
<name>A0ABS4JAB8_9BACL</name>
<dbReference type="PANTHER" id="PTHR43649:SF33">
    <property type="entry name" value="POLYGALACTURONAN_RHAMNOGALACTURONAN-BINDING PROTEIN YTCQ"/>
    <property type="match status" value="1"/>
</dbReference>
<organism evidence="8 9">
    <name type="scientific">Paenibacillus eucommiae</name>
    <dbReference type="NCBI Taxonomy" id="1355755"/>
    <lineage>
        <taxon>Bacteria</taxon>
        <taxon>Bacillati</taxon>
        <taxon>Bacillota</taxon>
        <taxon>Bacilli</taxon>
        <taxon>Bacillales</taxon>
        <taxon>Paenibacillaceae</taxon>
        <taxon>Paenibacillus</taxon>
    </lineage>
</organism>
<feature type="signal peptide" evidence="7">
    <location>
        <begin position="1"/>
        <end position="23"/>
    </location>
</feature>
<evidence type="ECO:0000256" key="7">
    <source>
        <dbReference type="SAM" id="SignalP"/>
    </source>
</evidence>
<protein>
    <submittedName>
        <fullName evidence="8">ABC-type glycerol-3-phosphate transport system substrate-binding protein</fullName>
    </submittedName>
</protein>
<evidence type="ECO:0000256" key="3">
    <source>
        <dbReference type="ARBA" id="ARBA00023136"/>
    </source>
</evidence>
<dbReference type="EMBL" id="JAGGLB010000043">
    <property type="protein sequence ID" value="MBP1996041.1"/>
    <property type="molecule type" value="Genomic_DNA"/>
</dbReference>
<evidence type="ECO:0000256" key="4">
    <source>
        <dbReference type="ARBA" id="ARBA00023139"/>
    </source>
</evidence>
<dbReference type="PROSITE" id="PS51257">
    <property type="entry name" value="PROKAR_LIPOPROTEIN"/>
    <property type="match status" value="1"/>
</dbReference>
<dbReference type="Proteomes" id="UP001519287">
    <property type="component" value="Unassembled WGS sequence"/>
</dbReference>
<keyword evidence="1" id="KW-1003">Cell membrane</keyword>
<keyword evidence="3" id="KW-0472">Membrane</keyword>
<keyword evidence="5" id="KW-0449">Lipoprotein</keyword>
<evidence type="ECO:0000313" key="9">
    <source>
        <dbReference type="Proteomes" id="UP001519287"/>
    </source>
</evidence>
<keyword evidence="4" id="KW-0564">Palmitate</keyword>
<dbReference type="RefSeq" id="WP_209978103.1">
    <property type="nucleotide sequence ID" value="NZ_JAGGLB010000043.1"/>
</dbReference>
<sequence>MKRRFKGQKMLLLMLVAIMLTVAGCGQKTEEPVKATPAGTAQGEGTKPAEPPVELTMSAPPFSQSFPPGFQDDPVMKEIEKKLNIKLNIIPANAVGDVSAKFAAQLASGDLPDIASIPSAEMYKKIISAKAALPLDDYLEKYGQHIVKEIPQRVEYSRKFMSTDVDGNNDGKLYILNTGGDSASDPLEVQAAPNLRYDLWKKLGFPKLETMDDYLPVLKQMMELEPVNSDGKKNYGVSGWFADSWGDWPFQTVFGMMEGKSFVRNWGVLDMESNELTPLLTDPDSYFWKGITWFNKAYRLGILDPDSFTMKWDNYLEKLNSNRNLLSWTANEGGTQAFIQGGTPEKGYFQMPAPNNLDKYIVSFAAPLGMYSFMISKNTKHPEKAVELLDFLLSYEGTRLIVNGVEGVHWDEVDGKPVFKQEVLDGLKNDTDYRIKSGLNKYNNLAGRGYDIVDPRFNIPLYFMFQPQYVKERMSAVQKEGVEHFGVELPGDLITKTKKYKYFDTSVAANYPPPTEDIKLIETKLANFIKTNQYKMIALKTEAEFTEQKAKFIAEVQKLGADQVYQWYKDEIAKAK</sequence>